<accession>A0ABS5ARX2</accession>
<organism evidence="2 3">
    <name type="scientific">Crossiella equi</name>
    <dbReference type="NCBI Taxonomy" id="130796"/>
    <lineage>
        <taxon>Bacteria</taxon>
        <taxon>Bacillati</taxon>
        <taxon>Actinomycetota</taxon>
        <taxon>Actinomycetes</taxon>
        <taxon>Pseudonocardiales</taxon>
        <taxon>Pseudonocardiaceae</taxon>
        <taxon>Crossiella</taxon>
    </lineage>
</organism>
<evidence type="ECO:0000256" key="1">
    <source>
        <dbReference type="SAM" id="Phobius"/>
    </source>
</evidence>
<dbReference type="RefSeq" id="WP_276329087.1">
    <property type="nucleotide sequence ID" value="NZ_JAGIOO010000001.1"/>
</dbReference>
<dbReference type="Proteomes" id="UP001519363">
    <property type="component" value="Unassembled WGS sequence"/>
</dbReference>
<dbReference type="EMBL" id="JAGIOO010000001">
    <property type="protein sequence ID" value="MBP2479332.1"/>
    <property type="molecule type" value="Genomic_DNA"/>
</dbReference>
<keyword evidence="1" id="KW-1133">Transmembrane helix</keyword>
<evidence type="ECO:0000313" key="2">
    <source>
        <dbReference type="EMBL" id="MBP2479332.1"/>
    </source>
</evidence>
<proteinExistence type="predicted"/>
<name>A0ABS5ARX2_9PSEU</name>
<reference evidence="2 3" key="1">
    <citation type="submission" date="2021-03" db="EMBL/GenBank/DDBJ databases">
        <title>Sequencing the genomes of 1000 actinobacteria strains.</title>
        <authorList>
            <person name="Klenk H.-P."/>
        </authorList>
    </citation>
    <scope>NUCLEOTIDE SEQUENCE [LARGE SCALE GENOMIC DNA]</scope>
    <source>
        <strain evidence="2 3">DSM 44580</strain>
    </source>
</reference>
<keyword evidence="1" id="KW-0472">Membrane</keyword>
<evidence type="ECO:0000313" key="3">
    <source>
        <dbReference type="Proteomes" id="UP001519363"/>
    </source>
</evidence>
<comment type="caution">
    <text evidence="2">The sequence shown here is derived from an EMBL/GenBank/DDBJ whole genome shotgun (WGS) entry which is preliminary data.</text>
</comment>
<keyword evidence="3" id="KW-1185">Reference proteome</keyword>
<feature type="transmembrane region" description="Helical" evidence="1">
    <location>
        <begin position="12"/>
        <end position="36"/>
    </location>
</feature>
<gene>
    <name evidence="2" type="ORF">JOF53_008204</name>
</gene>
<protein>
    <submittedName>
        <fullName evidence="2">Uncharacterized protein</fullName>
    </submittedName>
</protein>
<sequence>MPTSLLGPGVLAHLLLLPAGVAAGLAGFGLAAHLWWQGVLS</sequence>
<keyword evidence="1" id="KW-0812">Transmembrane</keyword>